<dbReference type="PRINTS" id="PR00722">
    <property type="entry name" value="CHYMOTRYPSIN"/>
</dbReference>
<evidence type="ECO:0000256" key="4">
    <source>
        <dbReference type="ARBA" id="ARBA00023157"/>
    </source>
</evidence>
<comment type="similarity">
    <text evidence="5">Belongs to the peptidase S1 family. CLIP subfamily.</text>
</comment>
<dbReference type="KEGG" id="aali:118465389"/>
<evidence type="ECO:0000313" key="6">
    <source>
        <dbReference type="EnsemblMetazoa" id="AALB004178-PA"/>
    </source>
</evidence>
<keyword evidence="4" id="KW-1015">Disulfide bond</keyword>
<evidence type="ECO:0000256" key="5">
    <source>
        <dbReference type="ARBA" id="ARBA00024195"/>
    </source>
</evidence>
<dbReference type="PROSITE" id="PS50240">
    <property type="entry name" value="TRYPSIN_DOM"/>
    <property type="match status" value="1"/>
</dbReference>
<dbReference type="GO" id="GO:0004252">
    <property type="term" value="F:serine-type endopeptidase activity"/>
    <property type="evidence" value="ECO:0007669"/>
    <property type="project" value="InterPro"/>
</dbReference>
<proteinExistence type="inferred from homology"/>
<dbReference type="SUPFAM" id="SSF50494">
    <property type="entry name" value="Trypsin-like serine proteases"/>
    <property type="match status" value="1"/>
</dbReference>
<evidence type="ECO:0000256" key="2">
    <source>
        <dbReference type="ARBA" id="ARBA00022801"/>
    </source>
</evidence>
<dbReference type="FunFam" id="2.40.10.10:FF:000068">
    <property type="entry name" value="transmembrane protease serine 2"/>
    <property type="match status" value="1"/>
</dbReference>
<dbReference type="InterPro" id="IPR018114">
    <property type="entry name" value="TRYPSIN_HIS"/>
</dbReference>
<dbReference type="Gene3D" id="2.40.10.10">
    <property type="entry name" value="Trypsin-like serine proteases"/>
    <property type="match status" value="1"/>
</dbReference>
<dbReference type="OrthoDB" id="60866at2759"/>
<dbReference type="AlphaFoldDB" id="A0A182FCE4"/>
<dbReference type="VEuPathDB" id="VectorBase:AALB004178"/>
<dbReference type="InterPro" id="IPR050430">
    <property type="entry name" value="Peptidase_S1"/>
</dbReference>
<keyword evidence="2" id="KW-0378">Hydrolase</keyword>
<evidence type="ECO:0000256" key="3">
    <source>
        <dbReference type="ARBA" id="ARBA00022825"/>
    </source>
</evidence>
<evidence type="ECO:0000313" key="7">
    <source>
        <dbReference type="Proteomes" id="UP000069272"/>
    </source>
</evidence>
<dbReference type="InterPro" id="IPR043504">
    <property type="entry name" value="Peptidase_S1_PA_chymotrypsin"/>
</dbReference>
<protein>
    <submittedName>
        <fullName evidence="6">Uncharacterized protein</fullName>
    </submittedName>
</protein>
<dbReference type="VEuPathDB" id="VectorBase:AALB20_027701"/>
<reference evidence="6" key="2">
    <citation type="submission" date="2022-08" db="UniProtKB">
        <authorList>
            <consortium name="EnsemblMetazoa"/>
        </authorList>
    </citation>
    <scope>IDENTIFICATION</scope>
    <source>
        <strain evidence="6">STECLA/ALBI9_A</strain>
    </source>
</reference>
<accession>A0A182FCE4</accession>
<dbReference type="GeneID" id="118465389"/>
<keyword evidence="7" id="KW-1185">Reference proteome</keyword>
<dbReference type="PANTHER" id="PTHR24276">
    <property type="entry name" value="POLYSERASE-RELATED"/>
    <property type="match status" value="1"/>
</dbReference>
<dbReference type="PROSITE" id="PS00134">
    <property type="entry name" value="TRYPSIN_HIS"/>
    <property type="match status" value="1"/>
</dbReference>
<name>A0A182FCE4_ANOAL</name>
<dbReference type="InterPro" id="IPR009003">
    <property type="entry name" value="Peptidase_S1_PA"/>
</dbReference>
<keyword evidence="1" id="KW-0645">Protease</keyword>
<organism evidence="6 7">
    <name type="scientific">Anopheles albimanus</name>
    <name type="common">New world malaria mosquito</name>
    <dbReference type="NCBI Taxonomy" id="7167"/>
    <lineage>
        <taxon>Eukaryota</taxon>
        <taxon>Metazoa</taxon>
        <taxon>Ecdysozoa</taxon>
        <taxon>Arthropoda</taxon>
        <taxon>Hexapoda</taxon>
        <taxon>Insecta</taxon>
        <taxon>Pterygota</taxon>
        <taxon>Neoptera</taxon>
        <taxon>Endopterygota</taxon>
        <taxon>Diptera</taxon>
        <taxon>Nematocera</taxon>
        <taxon>Culicoidea</taxon>
        <taxon>Culicidae</taxon>
        <taxon>Anophelinae</taxon>
        <taxon>Anopheles</taxon>
    </lineage>
</organism>
<dbReference type="SMART" id="SM00020">
    <property type="entry name" value="Tryp_SPc"/>
    <property type="match status" value="1"/>
</dbReference>
<dbReference type="Pfam" id="PF00089">
    <property type="entry name" value="Trypsin"/>
    <property type="match status" value="1"/>
</dbReference>
<dbReference type="EnsemblMetazoa" id="AALB004178-RA">
    <property type="protein sequence ID" value="AALB004178-PA"/>
    <property type="gene ID" value="AALB004178"/>
</dbReference>
<reference evidence="6 7" key="1">
    <citation type="journal article" date="2017" name="G3 (Bethesda)">
        <title>The Physical Genome Mapping of Anopheles albimanus Corrected Scaffold Misassemblies and Identified Interarm Rearrangements in Genus Anopheles.</title>
        <authorList>
            <person name="Artemov G.N."/>
            <person name="Peery A.N."/>
            <person name="Jiang X."/>
            <person name="Tu Z."/>
            <person name="Stegniy V.N."/>
            <person name="Sharakhova M.V."/>
            <person name="Sharakhov I.V."/>
        </authorList>
    </citation>
    <scope>NUCLEOTIDE SEQUENCE [LARGE SCALE GENOMIC DNA]</scope>
    <source>
        <strain evidence="6 7">ALBI9_A</strain>
    </source>
</reference>
<dbReference type="Proteomes" id="UP000069272">
    <property type="component" value="Chromosome 3L"/>
</dbReference>
<keyword evidence="3" id="KW-0720">Serine protease</keyword>
<dbReference type="GO" id="GO:0006508">
    <property type="term" value="P:proteolysis"/>
    <property type="evidence" value="ECO:0007669"/>
    <property type="project" value="UniProtKB-KW"/>
</dbReference>
<dbReference type="PANTHER" id="PTHR24276:SF98">
    <property type="entry name" value="FI18310P1-RELATED"/>
    <property type="match status" value="1"/>
</dbReference>
<dbReference type="RefSeq" id="XP_035789479.1">
    <property type="nucleotide sequence ID" value="XM_035933586.1"/>
</dbReference>
<dbReference type="InterPro" id="IPR001254">
    <property type="entry name" value="Trypsin_dom"/>
</dbReference>
<dbReference type="STRING" id="7167.A0A182FCE4"/>
<sequence length="259" mass="27800">MNFFLSSCGTLALIVLASSLADAQGPRIVDGENAGRAQFPYQVTLTEKLLVLCGGALVHERFFLTAAHCLFDANNTLLPLNNLNVFYGSEKLFSNGKYNRIRTVLVHDQYEHGSTQYDLALVEVRRNFELSFNAQPLALAESAQEEPQSVTVSGFGRTSEAGNTSFKLKHAELSTLSSGDCQTATGDGWYEGALCLDTSNGGGFCTGDYGGPAVFNGTLVGIGSYTSGGRCGSGQPDVFVDVGYFRAWVQSQIDEIESK</sequence>
<evidence type="ECO:0000256" key="1">
    <source>
        <dbReference type="ARBA" id="ARBA00022670"/>
    </source>
</evidence>
<dbReference type="InterPro" id="IPR001314">
    <property type="entry name" value="Peptidase_S1A"/>
</dbReference>
<dbReference type="CDD" id="cd00190">
    <property type="entry name" value="Tryp_SPc"/>
    <property type="match status" value="1"/>
</dbReference>